<feature type="chain" id="PRO_5042154021" evidence="1">
    <location>
        <begin position="22"/>
        <end position="70"/>
    </location>
</feature>
<sequence length="70" mass="7904">MIFKPTIGVLSLAVAFGIVQSFMTTPHVSQVDYVSPGFCEDMRPQADCVSPEFCDDVTYMVLVLTEYYWN</sequence>
<evidence type="ECO:0000256" key="1">
    <source>
        <dbReference type="SAM" id="SignalP"/>
    </source>
</evidence>
<protein>
    <submittedName>
        <fullName evidence="2">Uncharacterized protein</fullName>
    </submittedName>
</protein>
<dbReference type="EMBL" id="JAJFAZ020000002">
    <property type="protein sequence ID" value="KAI5347498.1"/>
    <property type="molecule type" value="Genomic_DNA"/>
</dbReference>
<accession>A0AAD4ZJC1</accession>
<comment type="caution">
    <text evidence="2">The sequence shown here is derived from an EMBL/GenBank/DDBJ whole genome shotgun (WGS) entry which is preliminary data.</text>
</comment>
<proteinExistence type="predicted"/>
<evidence type="ECO:0000313" key="2">
    <source>
        <dbReference type="EMBL" id="KAI5347498.1"/>
    </source>
</evidence>
<evidence type="ECO:0000313" key="3">
    <source>
        <dbReference type="Proteomes" id="UP001054821"/>
    </source>
</evidence>
<dbReference type="Proteomes" id="UP001054821">
    <property type="component" value="Chromosome 2"/>
</dbReference>
<organism evidence="2 3">
    <name type="scientific">Prunus dulcis</name>
    <name type="common">Almond</name>
    <name type="synonym">Amygdalus dulcis</name>
    <dbReference type="NCBI Taxonomy" id="3755"/>
    <lineage>
        <taxon>Eukaryota</taxon>
        <taxon>Viridiplantae</taxon>
        <taxon>Streptophyta</taxon>
        <taxon>Embryophyta</taxon>
        <taxon>Tracheophyta</taxon>
        <taxon>Spermatophyta</taxon>
        <taxon>Magnoliopsida</taxon>
        <taxon>eudicotyledons</taxon>
        <taxon>Gunneridae</taxon>
        <taxon>Pentapetalae</taxon>
        <taxon>rosids</taxon>
        <taxon>fabids</taxon>
        <taxon>Rosales</taxon>
        <taxon>Rosaceae</taxon>
        <taxon>Amygdaloideae</taxon>
        <taxon>Amygdaleae</taxon>
        <taxon>Prunus</taxon>
    </lineage>
</organism>
<keyword evidence="1" id="KW-0732">Signal</keyword>
<gene>
    <name evidence="2" type="ORF">L3X38_015377</name>
</gene>
<feature type="signal peptide" evidence="1">
    <location>
        <begin position="1"/>
        <end position="21"/>
    </location>
</feature>
<reference evidence="2 3" key="1">
    <citation type="journal article" date="2022" name="G3 (Bethesda)">
        <title>Whole-genome sequence and methylome profiling of the almond [Prunus dulcis (Mill.) D.A. Webb] cultivar 'Nonpareil'.</title>
        <authorList>
            <person name="D'Amico-Willman K.M."/>
            <person name="Ouma W.Z."/>
            <person name="Meulia T."/>
            <person name="Sideli G.M."/>
            <person name="Gradziel T.M."/>
            <person name="Fresnedo-Ramirez J."/>
        </authorList>
    </citation>
    <scope>NUCLEOTIDE SEQUENCE [LARGE SCALE GENOMIC DNA]</scope>
    <source>
        <strain evidence="2">Clone GOH B32 T37-40</strain>
    </source>
</reference>
<keyword evidence="3" id="KW-1185">Reference proteome</keyword>
<name>A0AAD4ZJC1_PRUDU</name>
<dbReference type="AlphaFoldDB" id="A0AAD4ZJC1"/>